<protein>
    <submittedName>
        <fullName evidence="1">Cation transporter</fullName>
    </submittedName>
</protein>
<dbReference type="Proteomes" id="UP000248329">
    <property type="component" value="Unassembled WGS sequence"/>
</dbReference>
<name>A0AC61L6M2_9EURY</name>
<gene>
    <name evidence="1" type="ORF">C4B59_01735</name>
</gene>
<organism evidence="1 2">
    <name type="scientific">Candidatus Methanogaster sp</name>
    <dbReference type="NCBI Taxonomy" id="3386292"/>
    <lineage>
        <taxon>Archaea</taxon>
        <taxon>Methanobacteriati</taxon>
        <taxon>Methanobacteriota</taxon>
        <taxon>Stenosarchaea group</taxon>
        <taxon>Methanomicrobia</taxon>
        <taxon>Methanosarcinales</taxon>
        <taxon>ANME-2 cluster</taxon>
        <taxon>Candidatus Methanogasteraceae</taxon>
        <taxon>Candidatus Methanogaster</taxon>
    </lineage>
</organism>
<evidence type="ECO:0000313" key="1">
    <source>
        <dbReference type="EMBL" id="PXF61974.1"/>
    </source>
</evidence>
<proteinExistence type="predicted"/>
<dbReference type="EMBL" id="PQXF01000002">
    <property type="protein sequence ID" value="PXF61974.1"/>
    <property type="molecule type" value="Genomic_DNA"/>
</dbReference>
<accession>A0AC61L6M2</accession>
<sequence length="405" mass="43962">MISVGRDKRAALVSIGVTVFLVVIKYAAGMLSGSIALMADAIHSLTDVISSIAVFIGLKISDRKPTDEFPYGFYKAENVVSLFLALAILYAGYEIILTSIGAAIGAVILTDLPFALSVALISLVSSLLLSNYKLKVGRAENSPSLIADGKHSRTDALSSAVVFAGILGNYLGLYFLDSAAGILVALFIFIAGYGILKSSIKVLLDASIDYESLNRIREIASETHGVEKICSLSARSSGKFIFIEMAVGTSLTDLERAHQLSDKIEERIKSEVKNVDRVLIHIEPKEKEFTRYAVPCTENNGLLSGISMHFGEAEYFCIFDIRRADNDLTDMRFLKNPFATLSKRKGLKAAELLVANRIDKLITKESIAQKSAFYVLDDAYVESGELDAGTIGEAIEAMRVATRCD</sequence>
<comment type="caution">
    <text evidence="1">The sequence shown here is derived from an EMBL/GenBank/DDBJ whole genome shotgun (WGS) entry which is preliminary data.</text>
</comment>
<reference evidence="1" key="1">
    <citation type="submission" date="2018-01" db="EMBL/GenBank/DDBJ databases">
        <authorList>
            <person name="Krukenberg V."/>
        </authorList>
    </citation>
    <scope>NUCLEOTIDE SEQUENCE</scope>
    <source>
        <strain evidence="1">E20ANME2</strain>
    </source>
</reference>
<evidence type="ECO:0000313" key="2">
    <source>
        <dbReference type="Proteomes" id="UP000248329"/>
    </source>
</evidence>